<dbReference type="SUPFAM" id="SSF51735">
    <property type="entry name" value="NAD(P)-binding Rossmann-fold domains"/>
    <property type="match status" value="1"/>
</dbReference>
<organism evidence="2 3">
    <name type="scientific">Lentithecium fluviatile CBS 122367</name>
    <dbReference type="NCBI Taxonomy" id="1168545"/>
    <lineage>
        <taxon>Eukaryota</taxon>
        <taxon>Fungi</taxon>
        <taxon>Dikarya</taxon>
        <taxon>Ascomycota</taxon>
        <taxon>Pezizomycotina</taxon>
        <taxon>Dothideomycetes</taxon>
        <taxon>Pleosporomycetidae</taxon>
        <taxon>Pleosporales</taxon>
        <taxon>Massarineae</taxon>
        <taxon>Lentitheciaceae</taxon>
        <taxon>Lentithecium</taxon>
    </lineage>
</organism>
<gene>
    <name evidence="2" type="ORF">K458DRAFT_403710</name>
</gene>
<dbReference type="Proteomes" id="UP000799291">
    <property type="component" value="Unassembled WGS sequence"/>
</dbReference>
<evidence type="ECO:0000313" key="3">
    <source>
        <dbReference type="Proteomes" id="UP000799291"/>
    </source>
</evidence>
<dbReference type="SUPFAM" id="SSF50129">
    <property type="entry name" value="GroES-like"/>
    <property type="match status" value="1"/>
</dbReference>
<sequence>MTYPPTYRAWRRTTGPYPHSITLSTEVLPGFLDPHDVVIRIHAVALNYRDVAMLHEGCYPVPVEDGGVSASDCAAEVVAIGAEVKDFVVGDRVAPTVDLARLTGEDRDQVSIATGGDGPGLLREYAMFEDKLLVKLPKHLSWEEASTITCAGVTAWVALDSLRGLTEGATAMMQGTGGVSMFALLICLAAGIRPIITSSSDAKLAKIKQFDPRIQGINYKQHPDVAAEALRLTEGKGVDYIVNNIGLASVPSDLRALRKLGGIVALVGFLDGWKAGWSGDEIATVLFKAARIQGILGGSKADFVALNAFLDQKKVKLNSLIDKTFSIQNAPAAFDYLWSGKHVGKVVIKF</sequence>
<accession>A0A6G1J2H7</accession>
<feature type="domain" description="Enoyl reductase (ER)" evidence="1">
    <location>
        <begin position="15"/>
        <end position="348"/>
    </location>
</feature>
<dbReference type="SMART" id="SM00829">
    <property type="entry name" value="PKS_ER"/>
    <property type="match status" value="1"/>
</dbReference>
<dbReference type="AlphaFoldDB" id="A0A6G1J2H7"/>
<dbReference type="Gene3D" id="3.40.50.720">
    <property type="entry name" value="NAD(P)-binding Rossmann-like Domain"/>
    <property type="match status" value="1"/>
</dbReference>
<name>A0A6G1J2H7_9PLEO</name>
<reference evidence="2" key="1">
    <citation type="journal article" date="2020" name="Stud. Mycol.">
        <title>101 Dothideomycetes genomes: a test case for predicting lifestyles and emergence of pathogens.</title>
        <authorList>
            <person name="Haridas S."/>
            <person name="Albert R."/>
            <person name="Binder M."/>
            <person name="Bloem J."/>
            <person name="Labutti K."/>
            <person name="Salamov A."/>
            <person name="Andreopoulos B."/>
            <person name="Baker S."/>
            <person name="Barry K."/>
            <person name="Bills G."/>
            <person name="Bluhm B."/>
            <person name="Cannon C."/>
            <person name="Castanera R."/>
            <person name="Culley D."/>
            <person name="Daum C."/>
            <person name="Ezra D."/>
            <person name="Gonzalez J."/>
            <person name="Henrissat B."/>
            <person name="Kuo A."/>
            <person name="Liang C."/>
            <person name="Lipzen A."/>
            <person name="Lutzoni F."/>
            <person name="Magnuson J."/>
            <person name="Mondo S."/>
            <person name="Nolan M."/>
            <person name="Ohm R."/>
            <person name="Pangilinan J."/>
            <person name="Park H.-J."/>
            <person name="Ramirez L."/>
            <person name="Alfaro M."/>
            <person name="Sun H."/>
            <person name="Tritt A."/>
            <person name="Yoshinaga Y."/>
            <person name="Zwiers L.-H."/>
            <person name="Turgeon B."/>
            <person name="Goodwin S."/>
            <person name="Spatafora J."/>
            <person name="Crous P."/>
            <person name="Grigoriev I."/>
        </authorList>
    </citation>
    <scope>NUCLEOTIDE SEQUENCE</scope>
    <source>
        <strain evidence="2">CBS 122367</strain>
    </source>
</reference>
<dbReference type="Pfam" id="PF08240">
    <property type="entry name" value="ADH_N"/>
    <property type="match status" value="1"/>
</dbReference>
<dbReference type="InterPro" id="IPR013149">
    <property type="entry name" value="ADH-like_C"/>
</dbReference>
<dbReference type="CDD" id="cd08276">
    <property type="entry name" value="MDR7"/>
    <property type="match status" value="1"/>
</dbReference>
<evidence type="ECO:0000259" key="1">
    <source>
        <dbReference type="SMART" id="SM00829"/>
    </source>
</evidence>
<proteinExistence type="predicted"/>
<dbReference type="InterPro" id="IPR013154">
    <property type="entry name" value="ADH-like_N"/>
</dbReference>
<dbReference type="PANTHER" id="PTHR45033">
    <property type="match status" value="1"/>
</dbReference>
<dbReference type="InterPro" id="IPR020843">
    <property type="entry name" value="ER"/>
</dbReference>
<dbReference type="Pfam" id="PF00107">
    <property type="entry name" value="ADH_zinc_N"/>
    <property type="match status" value="1"/>
</dbReference>
<protein>
    <submittedName>
        <fullName evidence="2">NAD(P)-binding protein</fullName>
    </submittedName>
</protein>
<dbReference type="InterPro" id="IPR011032">
    <property type="entry name" value="GroES-like_sf"/>
</dbReference>
<dbReference type="InterPro" id="IPR052711">
    <property type="entry name" value="Zinc_ADH-like"/>
</dbReference>
<dbReference type="EMBL" id="MU005580">
    <property type="protein sequence ID" value="KAF2684727.1"/>
    <property type="molecule type" value="Genomic_DNA"/>
</dbReference>
<keyword evidence="3" id="KW-1185">Reference proteome</keyword>
<dbReference type="PANTHER" id="PTHR45033:SF1">
    <property type="entry name" value="OXIDOREDUCTASE (EUROFUNG)"/>
    <property type="match status" value="1"/>
</dbReference>
<dbReference type="Gene3D" id="3.90.180.10">
    <property type="entry name" value="Medium-chain alcohol dehydrogenases, catalytic domain"/>
    <property type="match status" value="1"/>
</dbReference>
<dbReference type="OrthoDB" id="3509362at2759"/>
<evidence type="ECO:0000313" key="2">
    <source>
        <dbReference type="EMBL" id="KAF2684727.1"/>
    </source>
</evidence>
<dbReference type="InterPro" id="IPR036291">
    <property type="entry name" value="NAD(P)-bd_dom_sf"/>
</dbReference>
<dbReference type="GO" id="GO:0016491">
    <property type="term" value="F:oxidoreductase activity"/>
    <property type="evidence" value="ECO:0007669"/>
    <property type="project" value="InterPro"/>
</dbReference>